<reference evidence="3" key="1">
    <citation type="submission" date="2017-04" db="EMBL/GenBank/DDBJ databases">
        <authorList>
            <person name="Varghese N."/>
            <person name="Submissions S."/>
        </authorList>
    </citation>
    <scope>NUCLEOTIDE SEQUENCE [LARGE SCALE GENOMIC DNA]</scope>
    <source>
        <strain evidence="3">Ballard 720</strain>
    </source>
</reference>
<feature type="domain" description="ParB-like N-terminal" evidence="1">
    <location>
        <begin position="16"/>
        <end position="79"/>
    </location>
</feature>
<dbReference type="InterPro" id="IPR003115">
    <property type="entry name" value="ParB_N"/>
</dbReference>
<dbReference type="RefSeq" id="WP_085225180.1">
    <property type="nucleotide sequence ID" value="NZ_BSQD01000002.1"/>
</dbReference>
<dbReference type="STRING" id="28094.SAMN06295900_102397"/>
<dbReference type="Gene3D" id="3.90.1530.10">
    <property type="entry name" value="Conserved hypothetical protein from pyrococcus furiosus pfu- 392566-001, ParB domain"/>
    <property type="match status" value="1"/>
</dbReference>
<proteinExistence type="predicted"/>
<evidence type="ECO:0000259" key="1">
    <source>
        <dbReference type="Pfam" id="PF02195"/>
    </source>
</evidence>
<dbReference type="EMBL" id="FXAH01000002">
    <property type="protein sequence ID" value="SMF08950.1"/>
    <property type="molecule type" value="Genomic_DNA"/>
</dbReference>
<keyword evidence="3" id="KW-1185">Reference proteome</keyword>
<accession>A0A1X7D4T1</accession>
<evidence type="ECO:0000313" key="3">
    <source>
        <dbReference type="Proteomes" id="UP000192911"/>
    </source>
</evidence>
<dbReference type="Pfam" id="PF02195">
    <property type="entry name" value="ParB_N"/>
    <property type="match status" value="1"/>
</dbReference>
<dbReference type="InterPro" id="IPR036086">
    <property type="entry name" value="ParB/Sulfiredoxin_sf"/>
</dbReference>
<sequence length="138" mass="15436">MPTDFSYCIAVKPISFLQASEVVDENHVSELAAVIREAGRWTTPIPIDTETGIVMDGNHRLRAAAMLGLSYLPCVLLDYLDPRVSVTHWRTGEPFCVKSIGTRLLRDKMLFPYKTTRHRFASVLPHTDIPLALLSARG</sequence>
<dbReference type="Proteomes" id="UP000192911">
    <property type="component" value="Unassembled WGS sequence"/>
</dbReference>
<name>A0A1X7D4T1_TRICW</name>
<protein>
    <submittedName>
        <fullName evidence="2">ParB-like nuclease domain-containing protein</fullName>
    </submittedName>
</protein>
<dbReference type="GeneID" id="95552283"/>
<dbReference type="OrthoDB" id="8565623at2"/>
<evidence type="ECO:0000313" key="2">
    <source>
        <dbReference type="EMBL" id="SMF08950.1"/>
    </source>
</evidence>
<organism evidence="2 3">
    <name type="scientific">Trinickia caryophylli</name>
    <name type="common">Paraburkholderia caryophylli</name>
    <dbReference type="NCBI Taxonomy" id="28094"/>
    <lineage>
        <taxon>Bacteria</taxon>
        <taxon>Pseudomonadati</taxon>
        <taxon>Pseudomonadota</taxon>
        <taxon>Betaproteobacteria</taxon>
        <taxon>Burkholderiales</taxon>
        <taxon>Burkholderiaceae</taxon>
        <taxon>Trinickia</taxon>
    </lineage>
</organism>
<dbReference type="SUPFAM" id="SSF110849">
    <property type="entry name" value="ParB/Sulfiredoxin"/>
    <property type="match status" value="1"/>
</dbReference>
<dbReference type="AlphaFoldDB" id="A0A1X7D4T1"/>
<gene>
    <name evidence="2" type="ORF">SAMN06295900_102397</name>
</gene>
<dbReference type="CDD" id="cd16400">
    <property type="entry name" value="ParB_Srx_like_nuclease"/>
    <property type="match status" value="1"/>
</dbReference>